<sequence>MRFMLRPFRSPPASVGKLPSASASGGSAVHDAPVAGPVAYGQRCGSNCGCVLRIEAELSPGCTSTGSACGNSPTIVRSSYVARRVVTTTCDDGIRLRPLTTQHRSRAREPILTSCPCPTLHHMARRTVKYLEGKTLDRVRNEMEMGVAGPRSTVAFRHTVLRECVVPAIVEATRGGMKRPFVDDRVDDTAASCTGVDEMNSTTPHVHCYDLVEDTLLSMIHERMPGRRSDDMAESYSPTLGGYFRMYSSSGRRRSADIVDDAQRNESAVAGQESAIHEESGWLRKSPSSYFLFGDEPNNGANAGDSSSFIGVLMQCTKDYFGNQLLGDETKISAPIEYETGQRRPTTTYLQMLDIYGSDAKKMDEDRAMADWLEYVDSQDYNMPTSA</sequence>
<feature type="region of interest" description="Disordered" evidence="1">
    <location>
        <begin position="1"/>
        <end position="22"/>
    </location>
</feature>
<dbReference type="Proteomes" id="UP001530377">
    <property type="component" value="Unassembled WGS sequence"/>
</dbReference>
<organism evidence="2 3">
    <name type="scientific">Cyclostephanos tholiformis</name>
    <dbReference type="NCBI Taxonomy" id="382380"/>
    <lineage>
        <taxon>Eukaryota</taxon>
        <taxon>Sar</taxon>
        <taxon>Stramenopiles</taxon>
        <taxon>Ochrophyta</taxon>
        <taxon>Bacillariophyta</taxon>
        <taxon>Coscinodiscophyceae</taxon>
        <taxon>Thalassiosirophycidae</taxon>
        <taxon>Stephanodiscales</taxon>
        <taxon>Stephanodiscaceae</taxon>
        <taxon>Cyclostephanos</taxon>
    </lineage>
</organism>
<evidence type="ECO:0000313" key="3">
    <source>
        <dbReference type="Proteomes" id="UP001530377"/>
    </source>
</evidence>
<proteinExistence type="predicted"/>
<evidence type="ECO:0000256" key="1">
    <source>
        <dbReference type="SAM" id="MobiDB-lite"/>
    </source>
</evidence>
<protein>
    <submittedName>
        <fullName evidence="2">Uncharacterized protein</fullName>
    </submittedName>
</protein>
<keyword evidence="3" id="KW-1185">Reference proteome</keyword>
<dbReference type="AlphaFoldDB" id="A0ABD3R6B6"/>
<evidence type="ECO:0000313" key="2">
    <source>
        <dbReference type="EMBL" id="KAL3807226.1"/>
    </source>
</evidence>
<dbReference type="EMBL" id="JALLPB020000661">
    <property type="protein sequence ID" value="KAL3807226.1"/>
    <property type="molecule type" value="Genomic_DNA"/>
</dbReference>
<comment type="caution">
    <text evidence="2">The sequence shown here is derived from an EMBL/GenBank/DDBJ whole genome shotgun (WGS) entry which is preliminary data.</text>
</comment>
<reference evidence="2 3" key="1">
    <citation type="submission" date="2024-10" db="EMBL/GenBank/DDBJ databases">
        <title>Updated reference genomes for cyclostephanoid diatoms.</title>
        <authorList>
            <person name="Roberts W.R."/>
            <person name="Alverson A.J."/>
        </authorList>
    </citation>
    <scope>NUCLEOTIDE SEQUENCE [LARGE SCALE GENOMIC DNA]</scope>
    <source>
        <strain evidence="2 3">AJA228-03</strain>
    </source>
</reference>
<gene>
    <name evidence="2" type="ORF">ACHAXA_001554</name>
</gene>
<accession>A0ABD3R6B6</accession>
<name>A0ABD3R6B6_9STRA</name>